<dbReference type="Proteomes" id="UP000292568">
    <property type="component" value="Unassembled WGS sequence"/>
</dbReference>
<evidence type="ECO:0000313" key="1">
    <source>
        <dbReference type="EMBL" id="RYQ08842.1"/>
    </source>
</evidence>
<name>A0A4Q4ZYZ1_9BIFI</name>
<gene>
    <name evidence="1" type="ORF">PG2093B_1396</name>
</gene>
<protein>
    <submittedName>
        <fullName evidence="1">Uncharacterized protein</fullName>
    </submittedName>
</protein>
<sequence>MWFRRWKLASYLLDRLDHVHRIRTNGWKLASYLLDRLGFAARGQDRELEISFLPS</sequence>
<reference evidence="1 2" key="1">
    <citation type="submission" date="2018-12" db="EMBL/GenBank/DDBJ databases">
        <title>Unveiling genomic diversity among members of the Bifidobacterium pseudolongum species, a widely distributed gut commensal of the animal kingdom.</title>
        <authorList>
            <person name="Lugli G.A."/>
            <person name="Duranti S."/>
            <person name="Albert K."/>
            <person name="Mancabelli L."/>
            <person name="Napoli S."/>
            <person name="Viappiani A."/>
            <person name="Anzalone R."/>
            <person name="Longhi G."/>
            <person name="Milani C."/>
            <person name="Turroni F."/>
            <person name="Alessandri G."/>
            <person name="Sela D.A."/>
            <person name="Van Sinderen D."/>
            <person name="Ventura M."/>
        </authorList>
    </citation>
    <scope>NUCLEOTIDE SEQUENCE [LARGE SCALE GENOMIC DNA]</scope>
    <source>
        <strain evidence="1 2">2093B</strain>
    </source>
</reference>
<comment type="caution">
    <text evidence="1">The sequence shown here is derived from an EMBL/GenBank/DDBJ whole genome shotgun (WGS) entry which is preliminary data.</text>
</comment>
<proteinExistence type="predicted"/>
<dbReference type="EMBL" id="RYUH01000014">
    <property type="protein sequence ID" value="RYQ08842.1"/>
    <property type="molecule type" value="Genomic_DNA"/>
</dbReference>
<organism evidence="1 2">
    <name type="scientific">Bifidobacterium pseudolongum subsp. globosum</name>
    <dbReference type="NCBI Taxonomy" id="1690"/>
    <lineage>
        <taxon>Bacteria</taxon>
        <taxon>Bacillati</taxon>
        <taxon>Actinomycetota</taxon>
        <taxon>Actinomycetes</taxon>
        <taxon>Bifidobacteriales</taxon>
        <taxon>Bifidobacteriaceae</taxon>
        <taxon>Bifidobacterium</taxon>
    </lineage>
</organism>
<evidence type="ECO:0000313" key="2">
    <source>
        <dbReference type="Proteomes" id="UP000292568"/>
    </source>
</evidence>
<accession>A0A4Q4ZYZ1</accession>
<dbReference type="AlphaFoldDB" id="A0A4Q4ZYZ1"/>